<feature type="domain" description="Acyl-CoA dehydrogenase/oxidase N-terminal" evidence="8">
    <location>
        <begin position="52"/>
        <end position="137"/>
    </location>
</feature>
<feature type="domain" description="Acyl-CoA dehydrogenase/oxidase C-terminal" evidence="6">
    <location>
        <begin position="249"/>
        <end position="407"/>
    </location>
</feature>
<evidence type="ECO:0000256" key="4">
    <source>
        <dbReference type="ARBA" id="ARBA00022827"/>
    </source>
</evidence>
<dbReference type="AlphaFoldDB" id="A0A6J5FUU7"/>
<evidence type="ECO:0000256" key="5">
    <source>
        <dbReference type="ARBA" id="ARBA00023002"/>
    </source>
</evidence>
<name>A0A6J5FUU7_9BURK</name>
<dbReference type="Pfam" id="PF02771">
    <property type="entry name" value="Acyl-CoA_dh_N"/>
    <property type="match status" value="1"/>
</dbReference>
<protein>
    <submittedName>
        <fullName evidence="9">Acyl-CoA dehydrogenase FadE17</fullName>
        <ecNumber evidence="9">1.3.99.-</ecNumber>
    </submittedName>
</protein>
<evidence type="ECO:0000256" key="3">
    <source>
        <dbReference type="ARBA" id="ARBA00022630"/>
    </source>
</evidence>
<sequence>MNARIDANFNANFNDQSGNREARLRAGIAAWMATHLTGEFACLRYRGGPGDEDAFPELRKAWERELAEGGWTGLGWPVEAGGRGWSIADQVIFHEEYARAGGPGRMGHIGEGLLGPTLIACGNADQRARFLPGILAGSQFWCQGYSEPGAGSDLANVRTRAERQADGAWRIDGQKVWTSLAHDSEWIFVLARSDPQSRGNKGLSFFLVPLDQPGVEIRPIQQMNGGAEFNEVFFDGARAEAADLVGEPGDGWRIAMTLLGFERGISTLGQQMQFIRELDWVIEAAREAGVADDPAIRARIAKAWAGLRTMRYNALRMLASAGEGGAGEGGAASGVLDKSSLIYKYYWSNWHRDLGQLAMDVLGERANLVDANDAKRSRLQGVFLFSRADTIYAGTNEIQLNIMAERGLGMPKEPRGQA</sequence>
<dbReference type="InterPro" id="IPR046373">
    <property type="entry name" value="Acyl-CoA_Oxase/DH_mid-dom_sf"/>
</dbReference>
<keyword evidence="3" id="KW-0285">Flavoprotein</keyword>
<gene>
    <name evidence="9" type="ORF">LMG28688_02130</name>
</gene>
<dbReference type="Pfam" id="PF00441">
    <property type="entry name" value="Acyl-CoA_dh_1"/>
    <property type="match status" value="1"/>
</dbReference>
<dbReference type="InterPro" id="IPR052161">
    <property type="entry name" value="Mycobact_Acyl-CoA_DH"/>
</dbReference>
<evidence type="ECO:0000256" key="2">
    <source>
        <dbReference type="ARBA" id="ARBA00009347"/>
    </source>
</evidence>
<keyword evidence="10" id="KW-1185">Reference proteome</keyword>
<evidence type="ECO:0000259" key="7">
    <source>
        <dbReference type="Pfam" id="PF02770"/>
    </source>
</evidence>
<dbReference type="InterPro" id="IPR009100">
    <property type="entry name" value="AcylCoA_DH/oxidase_NM_dom_sf"/>
</dbReference>
<accession>A0A6J5FUU7</accession>
<dbReference type="InterPro" id="IPR037069">
    <property type="entry name" value="AcylCoA_DH/ox_N_sf"/>
</dbReference>
<organism evidence="9 10">
    <name type="scientific">Paraburkholderia caffeinitolerans</name>
    <dbReference type="NCBI Taxonomy" id="1723730"/>
    <lineage>
        <taxon>Bacteria</taxon>
        <taxon>Pseudomonadati</taxon>
        <taxon>Pseudomonadota</taxon>
        <taxon>Betaproteobacteria</taxon>
        <taxon>Burkholderiales</taxon>
        <taxon>Burkholderiaceae</taxon>
        <taxon>Paraburkholderia</taxon>
    </lineage>
</organism>
<dbReference type="GO" id="GO:0050660">
    <property type="term" value="F:flavin adenine dinucleotide binding"/>
    <property type="evidence" value="ECO:0007669"/>
    <property type="project" value="InterPro"/>
</dbReference>
<evidence type="ECO:0000256" key="1">
    <source>
        <dbReference type="ARBA" id="ARBA00001974"/>
    </source>
</evidence>
<keyword evidence="5 9" id="KW-0560">Oxidoreductase</keyword>
<dbReference type="Gene3D" id="2.40.110.10">
    <property type="entry name" value="Butyryl-CoA Dehydrogenase, subunit A, domain 2"/>
    <property type="match status" value="1"/>
</dbReference>
<evidence type="ECO:0000313" key="10">
    <source>
        <dbReference type="Proteomes" id="UP000494119"/>
    </source>
</evidence>
<dbReference type="InterPro" id="IPR036250">
    <property type="entry name" value="AcylCo_DH-like_C"/>
</dbReference>
<dbReference type="RefSeq" id="WP_175195099.1">
    <property type="nucleotide sequence ID" value="NZ_CADIKL010000008.1"/>
</dbReference>
<evidence type="ECO:0000313" key="9">
    <source>
        <dbReference type="EMBL" id="CAB3785881.1"/>
    </source>
</evidence>
<dbReference type="InterPro" id="IPR006091">
    <property type="entry name" value="Acyl-CoA_Oxase/DH_mid-dom"/>
</dbReference>
<reference evidence="9 10" key="1">
    <citation type="submission" date="2020-04" db="EMBL/GenBank/DDBJ databases">
        <authorList>
            <person name="De Canck E."/>
        </authorList>
    </citation>
    <scope>NUCLEOTIDE SEQUENCE [LARGE SCALE GENOMIC DNA]</scope>
    <source>
        <strain evidence="9 10">LMG 28688</strain>
    </source>
</reference>
<dbReference type="Proteomes" id="UP000494119">
    <property type="component" value="Unassembled WGS sequence"/>
</dbReference>
<feature type="domain" description="Acyl-CoA oxidase/dehydrogenase middle" evidence="7">
    <location>
        <begin position="142"/>
        <end position="235"/>
    </location>
</feature>
<dbReference type="InterPro" id="IPR009075">
    <property type="entry name" value="AcylCo_DH/oxidase_C"/>
</dbReference>
<comment type="similarity">
    <text evidence="2">Belongs to the acyl-CoA dehydrogenase family.</text>
</comment>
<dbReference type="SUPFAM" id="SSF56645">
    <property type="entry name" value="Acyl-CoA dehydrogenase NM domain-like"/>
    <property type="match status" value="1"/>
</dbReference>
<dbReference type="Gene3D" id="1.10.540.10">
    <property type="entry name" value="Acyl-CoA dehydrogenase/oxidase, N-terminal domain"/>
    <property type="match status" value="1"/>
</dbReference>
<dbReference type="PANTHER" id="PTHR43292">
    <property type="entry name" value="ACYL-COA DEHYDROGENASE"/>
    <property type="match status" value="1"/>
</dbReference>
<dbReference type="SUPFAM" id="SSF47203">
    <property type="entry name" value="Acyl-CoA dehydrogenase C-terminal domain-like"/>
    <property type="match status" value="1"/>
</dbReference>
<evidence type="ECO:0000259" key="8">
    <source>
        <dbReference type="Pfam" id="PF02771"/>
    </source>
</evidence>
<dbReference type="GO" id="GO:0005886">
    <property type="term" value="C:plasma membrane"/>
    <property type="evidence" value="ECO:0007669"/>
    <property type="project" value="TreeGrafter"/>
</dbReference>
<dbReference type="GO" id="GO:0016627">
    <property type="term" value="F:oxidoreductase activity, acting on the CH-CH group of donors"/>
    <property type="evidence" value="ECO:0007669"/>
    <property type="project" value="InterPro"/>
</dbReference>
<dbReference type="InterPro" id="IPR013786">
    <property type="entry name" value="AcylCoA_DH/ox_N"/>
</dbReference>
<dbReference type="EC" id="1.3.99.-" evidence="9"/>
<proteinExistence type="inferred from homology"/>
<keyword evidence="4" id="KW-0274">FAD</keyword>
<evidence type="ECO:0000259" key="6">
    <source>
        <dbReference type="Pfam" id="PF00441"/>
    </source>
</evidence>
<dbReference type="Gene3D" id="1.20.140.10">
    <property type="entry name" value="Butyryl-CoA Dehydrogenase, subunit A, domain 3"/>
    <property type="match status" value="1"/>
</dbReference>
<dbReference type="Pfam" id="PF02770">
    <property type="entry name" value="Acyl-CoA_dh_M"/>
    <property type="match status" value="1"/>
</dbReference>
<dbReference type="PANTHER" id="PTHR43292:SF3">
    <property type="entry name" value="ACYL-COA DEHYDROGENASE FADE29"/>
    <property type="match status" value="1"/>
</dbReference>
<comment type="cofactor">
    <cofactor evidence="1">
        <name>FAD</name>
        <dbReference type="ChEBI" id="CHEBI:57692"/>
    </cofactor>
</comment>
<dbReference type="EMBL" id="CADIKL010000008">
    <property type="protein sequence ID" value="CAB3785881.1"/>
    <property type="molecule type" value="Genomic_DNA"/>
</dbReference>